<keyword evidence="6" id="KW-1185">Reference proteome</keyword>
<dbReference type="PANTHER" id="PTHR44591">
    <property type="entry name" value="STRESS RESPONSE REGULATOR PROTEIN 1"/>
    <property type="match status" value="1"/>
</dbReference>
<dbReference type="InterPro" id="IPR011006">
    <property type="entry name" value="CheY-like_superfamily"/>
</dbReference>
<dbReference type="PROSITE" id="PS50110">
    <property type="entry name" value="RESPONSE_REGULATORY"/>
    <property type="match status" value="1"/>
</dbReference>
<reference evidence="5 6" key="1">
    <citation type="submission" date="2021-02" db="EMBL/GenBank/DDBJ databases">
        <title>De Novo genome assembly of isolated myxobacteria.</title>
        <authorList>
            <person name="Stevens D.C."/>
        </authorList>
    </citation>
    <scope>NUCLEOTIDE SEQUENCE [LARGE SCALE GENOMIC DNA]</scope>
    <source>
        <strain evidence="6">SCPEA02</strain>
    </source>
</reference>
<dbReference type="SUPFAM" id="SSF52172">
    <property type="entry name" value="CheY-like"/>
    <property type="match status" value="1"/>
</dbReference>
<evidence type="ECO:0000313" key="5">
    <source>
        <dbReference type="EMBL" id="QSQ24655.1"/>
    </source>
</evidence>
<gene>
    <name evidence="5" type="ORF">JY651_06820</name>
</gene>
<dbReference type="SMART" id="SM00448">
    <property type="entry name" value="REC"/>
    <property type="match status" value="1"/>
</dbReference>
<keyword evidence="1" id="KW-0597">Phosphoprotein</keyword>
<dbReference type="Proteomes" id="UP000662747">
    <property type="component" value="Chromosome"/>
</dbReference>
<evidence type="ECO:0000256" key="2">
    <source>
        <dbReference type="PROSITE-ProRule" id="PRU00169"/>
    </source>
</evidence>
<accession>A0ABX7P2D5</accession>
<dbReference type="InterPro" id="IPR050595">
    <property type="entry name" value="Bact_response_regulator"/>
</dbReference>
<evidence type="ECO:0000313" key="6">
    <source>
        <dbReference type="Proteomes" id="UP000662747"/>
    </source>
</evidence>
<dbReference type="Gene3D" id="3.40.50.2300">
    <property type="match status" value="1"/>
</dbReference>
<comment type="caution">
    <text evidence="2">Lacks conserved residue(s) required for the propagation of feature annotation.</text>
</comment>
<evidence type="ECO:0000259" key="4">
    <source>
        <dbReference type="PROSITE" id="PS50110"/>
    </source>
</evidence>
<feature type="domain" description="Response regulatory" evidence="4">
    <location>
        <begin position="32"/>
        <end position="150"/>
    </location>
</feature>
<feature type="region of interest" description="Disordered" evidence="3">
    <location>
        <begin position="1"/>
        <end position="24"/>
    </location>
</feature>
<dbReference type="Pfam" id="PF00072">
    <property type="entry name" value="Response_reg"/>
    <property type="match status" value="1"/>
</dbReference>
<organism evidence="5 6">
    <name type="scientific">Pyxidicoccus parkwayensis</name>
    <dbReference type="NCBI Taxonomy" id="2813578"/>
    <lineage>
        <taxon>Bacteria</taxon>
        <taxon>Pseudomonadati</taxon>
        <taxon>Myxococcota</taxon>
        <taxon>Myxococcia</taxon>
        <taxon>Myxococcales</taxon>
        <taxon>Cystobacterineae</taxon>
        <taxon>Myxococcaceae</taxon>
        <taxon>Pyxidicoccus</taxon>
    </lineage>
</organism>
<dbReference type="InterPro" id="IPR001789">
    <property type="entry name" value="Sig_transdc_resp-reg_receiver"/>
</dbReference>
<dbReference type="PANTHER" id="PTHR44591:SF3">
    <property type="entry name" value="RESPONSE REGULATORY DOMAIN-CONTAINING PROTEIN"/>
    <property type="match status" value="1"/>
</dbReference>
<sequence>MAAALSKPFTPAEPASSMWTGTRRRASRGRSRVLLVDSDVNAQALLAAGLAEAGFEVLMVGGAHAALEALAQDGQLPHLILSEVELPDGDGFSFCGQVRADARLAHVPVVLLARRQEDFHKDLAGGVGADDYLSQPVLVQDVVALARLKAGRRTGEATYESHTARLPLAHVARALLAGVRSGRVVLSEGEGWFAFRHGLVVDAVFHGERGSLAFRRMLCFGSGAYAVALGPELHKGSFTMDRAYLCETVLPGLERFDALRARGLPLASRLTVDFARLAEVLSTLPEDVGEVVRLFDGRRTLRAMLMECPFPEAVAYEASTRLFALGVLVPACLVEERERARCGATVPGFFEPAPSVEPEASPAAVAVDAAEPDASEASLDFAVDGPSEPLTLVGGGAQPPVILTFPKKPAHTVGGTDAAGSGAVPDDAGM</sequence>
<evidence type="ECO:0000256" key="1">
    <source>
        <dbReference type="ARBA" id="ARBA00022553"/>
    </source>
</evidence>
<protein>
    <submittedName>
        <fullName evidence="5">Response regulator</fullName>
    </submittedName>
</protein>
<proteinExistence type="predicted"/>
<dbReference type="EMBL" id="CP071090">
    <property type="protein sequence ID" value="QSQ24655.1"/>
    <property type="molecule type" value="Genomic_DNA"/>
</dbReference>
<name>A0ABX7P2D5_9BACT</name>
<feature type="region of interest" description="Disordered" evidence="3">
    <location>
        <begin position="408"/>
        <end position="430"/>
    </location>
</feature>
<evidence type="ECO:0000256" key="3">
    <source>
        <dbReference type="SAM" id="MobiDB-lite"/>
    </source>
</evidence>